<dbReference type="GO" id="GO:0008270">
    <property type="term" value="F:zinc ion binding"/>
    <property type="evidence" value="ECO:0007669"/>
    <property type="project" value="UniProtKB-KW"/>
</dbReference>
<dbReference type="GO" id="GO:0005634">
    <property type="term" value="C:nucleus"/>
    <property type="evidence" value="ECO:0007669"/>
    <property type="project" value="TreeGrafter"/>
</dbReference>
<evidence type="ECO:0000256" key="4">
    <source>
        <dbReference type="ARBA" id="ARBA00022833"/>
    </source>
</evidence>
<evidence type="ECO:0000256" key="5">
    <source>
        <dbReference type="PROSITE-ProRule" id="PRU00175"/>
    </source>
</evidence>
<comment type="caution">
    <text evidence="8">The sequence shown here is derived from an EMBL/GenBank/DDBJ whole genome shotgun (WGS) entry which is preliminary data.</text>
</comment>
<dbReference type="CDD" id="cd00022">
    <property type="entry name" value="BIR"/>
    <property type="match status" value="2"/>
</dbReference>
<dbReference type="Proteomes" id="UP000663834">
    <property type="component" value="Unassembled WGS sequence"/>
</dbReference>
<evidence type="ECO:0000256" key="6">
    <source>
        <dbReference type="SAM" id="MobiDB-lite"/>
    </source>
</evidence>
<dbReference type="Gene3D" id="3.30.40.10">
    <property type="entry name" value="Zinc/RING finger domain, C3HC4 (zinc finger)"/>
    <property type="match status" value="1"/>
</dbReference>
<feature type="compositionally biased region" description="Basic and acidic residues" evidence="6">
    <location>
        <begin position="382"/>
        <end position="402"/>
    </location>
</feature>
<dbReference type="InterPro" id="IPR050784">
    <property type="entry name" value="IAP"/>
</dbReference>
<dbReference type="PROSITE" id="PS50143">
    <property type="entry name" value="BIR_REPEAT_2"/>
    <property type="match status" value="3"/>
</dbReference>
<feature type="compositionally biased region" description="Basic and acidic residues" evidence="6">
    <location>
        <begin position="1"/>
        <end position="13"/>
    </location>
</feature>
<evidence type="ECO:0000256" key="1">
    <source>
        <dbReference type="ARBA" id="ARBA00006672"/>
    </source>
</evidence>
<proteinExistence type="inferred from homology"/>
<gene>
    <name evidence="8" type="ORF">KQP761_LOCUS5356</name>
</gene>
<name>A0A815ED96_9BILA</name>
<feature type="region of interest" description="Disordered" evidence="6">
    <location>
        <begin position="493"/>
        <end position="519"/>
    </location>
</feature>
<dbReference type="GO" id="GO:0005737">
    <property type="term" value="C:cytoplasm"/>
    <property type="evidence" value="ECO:0007669"/>
    <property type="project" value="TreeGrafter"/>
</dbReference>
<accession>A0A815ED96</accession>
<sequence>MISDQKNRNHDYPASESTNISQQSRIMAFVNQSTCSSSCENFNERYTQTKQNLIRRVQILGAQLKSNSTHTSVQMSSAGFTYAGDGDTMRCNTCKLEVSEWSSDMIPFDVHIQQSPDCSFVQNFMLKSFIKSDNRENCAKRQKLDSYRERCEQIRRFFEINKLKEIRHRTYSHWSCEMKPFVDRLITAGFFATAVKDRVICLHCDLICQDWQTETDDPSEVHRTRSSTCPYTDDPSEVHRTRSSTCPYVLSKLIPRNPPSTIILNENSTNNQTLDTSSTLQHPFEQIVSTAPIHPEYSEITQRQQSFTIWSHESAPPVDELVRAGFFYTGIDNNLTCFYCGGSFQNWNINNNPITEHARCFPHCQHAKQLCEDDLHRKSEETKTVLQDRDTVNRSNEGDRSDNVSLSNRCRLHVNDPNMLSRFVAARLDLSSSQRLLNQKFKLSVIKRCWEDQLQLKIDDFVSDSDLLISCIILQKQIDRIKGDKENIIIPSRETRPISNSQQSGSSSMPIISKDEPMKSLSKQSDYKAHTIDMTTVKIDSNNSKTPEINSTSSIVNLCIICYQEEKRLACIPCGHLVTCVSCSKKLRTCPTCRKQIEAFVRIFI</sequence>
<dbReference type="EMBL" id="CAJNOW010001307">
    <property type="protein sequence ID" value="CAF1313115.1"/>
    <property type="molecule type" value="Genomic_DNA"/>
</dbReference>
<dbReference type="OrthoDB" id="774873at2759"/>
<dbReference type="Gene3D" id="1.10.1170.10">
    <property type="entry name" value="Inhibitor Of Apoptosis Protein (2mihbC-IAP-1), Chain A"/>
    <property type="match status" value="3"/>
</dbReference>
<keyword evidence="2" id="KW-0479">Metal-binding</keyword>
<evidence type="ECO:0000256" key="3">
    <source>
        <dbReference type="ARBA" id="ARBA00022771"/>
    </source>
</evidence>
<dbReference type="InterPro" id="IPR001841">
    <property type="entry name" value="Znf_RING"/>
</dbReference>
<feature type="compositionally biased region" description="Low complexity" evidence="6">
    <location>
        <begin position="497"/>
        <end position="512"/>
    </location>
</feature>
<evidence type="ECO:0000256" key="2">
    <source>
        <dbReference type="ARBA" id="ARBA00022723"/>
    </source>
</evidence>
<dbReference type="GO" id="GO:0051726">
    <property type="term" value="P:regulation of cell cycle"/>
    <property type="evidence" value="ECO:0007669"/>
    <property type="project" value="TreeGrafter"/>
</dbReference>
<evidence type="ECO:0000259" key="7">
    <source>
        <dbReference type="PROSITE" id="PS50089"/>
    </source>
</evidence>
<organism evidence="8 9">
    <name type="scientific">Rotaria magnacalcarata</name>
    <dbReference type="NCBI Taxonomy" id="392030"/>
    <lineage>
        <taxon>Eukaryota</taxon>
        <taxon>Metazoa</taxon>
        <taxon>Spiralia</taxon>
        <taxon>Gnathifera</taxon>
        <taxon>Rotifera</taxon>
        <taxon>Eurotatoria</taxon>
        <taxon>Bdelloidea</taxon>
        <taxon>Philodinida</taxon>
        <taxon>Philodinidae</taxon>
        <taxon>Rotaria</taxon>
    </lineage>
</organism>
<dbReference type="Pfam" id="PF13920">
    <property type="entry name" value="zf-C3HC4_3"/>
    <property type="match status" value="1"/>
</dbReference>
<evidence type="ECO:0000313" key="9">
    <source>
        <dbReference type="Proteomes" id="UP000663834"/>
    </source>
</evidence>
<dbReference type="InterPro" id="IPR001370">
    <property type="entry name" value="BIR_rpt"/>
</dbReference>
<dbReference type="FunFam" id="1.10.1170.10:FF:000002">
    <property type="entry name" value="Baculoviral IAP repeat containing 7"/>
    <property type="match status" value="1"/>
</dbReference>
<feature type="region of interest" description="Disordered" evidence="6">
    <location>
        <begin position="382"/>
        <end position="403"/>
    </location>
</feature>
<feature type="domain" description="RING-type" evidence="7">
    <location>
        <begin position="559"/>
        <end position="594"/>
    </location>
</feature>
<dbReference type="PANTHER" id="PTHR10044">
    <property type="entry name" value="INHIBITOR OF APOPTOSIS"/>
    <property type="match status" value="1"/>
</dbReference>
<dbReference type="AlphaFoldDB" id="A0A815ED96"/>
<feature type="region of interest" description="Disordered" evidence="6">
    <location>
        <begin position="1"/>
        <end position="20"/>
    </location>
</feature>
<evidence type="ECO:0000313" key="8">
    <source>
        <dbReference type="EMBL" id="CAF1313115.1"/>
    </source>
</evidence>
<dbReference type="PANTHER" id="PTHR10044:SF139">
    <property type="entry name" value="DEATH-ASSOCIATED INHIBITOR OF APOPTOSIS 2"/>
    <property type="match status" value="1"/>
</dbReference>
<dbReference type="SUPFAM" id="SSF57924">
    <property type="entry name" value="Inhibitor of apoptosis (IAP) repeat"/>
    <property type="match status" value="3"/>
</dbReference>
<comment type="similarity">
    <text evidence="1">Belongs to the IAP family.</text>
</comment>
<keyword evidence="4" id="KW-0862">Zinc</keyword>
<dbReference type="SMART" id="SM00238">
    <property type="entry name" value="BIR"/>
    <property type="match status" value="3"/>
</dbReference>
<dbReference type="PROSITE" id="PS50089">
    <property type="entry name" value="ZF_RING_2"/>
    <property type="match status" value="1"/>
</dbReference>
<protein>
    <recommendedName>
        <fullName evidence="7">RING-type domain-containing protein</fullName>
    </recommendedName>
</protein>
<dbReference type="Pfam" id="PF00653">
    <property type="entry name" value="BIR"/>
    <property type="match status" value="3"/>
</dbReference>
<dbReference type="InterPro" id="IPR013083">
    <property type="entry name" value="Znf_RING/FYVE/PHD"/>
</dbReference>
<keyword evidence="3 5" id="KW-0863">Zinc-finger</keyword>
<reference evidence="8" key="1">
    <citation type="submission" date="2021-02" db="EMBL/GenBank/DDBJ databases">
        <authorList>
            <person name="Nowell W R."/>
        </authorList>
    </citation>
    <scope>NUCLEOTIDE SEQUENCE</scope>
</reference>
<feature type="region of interest" description="Disordered" evidence="6">
    <location>
        <begin position="217"/>
        <end position="240"/>
    </location>
</feature>